<proteinExistence type="predicted"/>
<dbReference type="InterPro" id="IPR005175">
    <property type="entry name" value="PPC_dom"/>
</dbReference>
<evidence type="ECO:0000256" key="3">
    <source>
        <dbReference type="ARBA" id="ARBA00023163"/>
    </source>
</evidence>
<feature type="compositionally biased region" description="Polar residues" evidence="5">
    <location>
        <begin position="356"/>
        <end position="376"/>
    </location>
</feature>
<feature type="compositionally biased region" description="Gly residues" evidence="5">
    <location>
        <begin position="88"/>
        <end position="98"/>
    </location>
</feature>
<evidence type="ECO:0000256" key="2">
    <source>
        <dbReference type="ARBA" id="ARBA00023125"/>
    </source>
</evidence>
<gene>
    <name evidence="7" type="ORF">SHERM_25813</name>
</gene>
<feature type="region of interest" description="Disordered" evidence="5">
    <location>
        <begin position="1"/>
        <end position="42"/>
    </location>
</feature>
<evidence type="ECO:0000313" key="7">
    <source>
        <dbReference type="EMBL" id="CAA0830389.1"/>
    </source>
</evidence>
<evidence type="ECO:0000259" key="6">
    <source>
        <dbReference type="PROSITE" id="PS51742"/>
    </source>
</evidence>
<dbReference type="Pfam" id="PF03479">
    <property type="entry name" value="PCC"/>
    <property type="match status" value="1"/>
</dbReference>
<keyword evidence="3 4" id="KW-0804">Transcription</keyword>
<keyword evidence="4" id="KW-0539">Nucleus</keyword>
<feature type="compositionally biased region" description="Gly residues" evidence="5">
    <location>
        <begin position="32"/>
        <end position="42"/>
    </location>
</feature>
<evidence type="ECO:0000256" key="1">
    <source>
        <dbReference type="ARBA" id="ARBA00023015"/>
    </source>
</evidence>
<comment type="function">
    <text evidence="4">Transcription factor that specifically binds AT-rich DNA sequences related to the nuclear matrix attachment regions (MARs).</text>
</comment>
<dbReference type="PANTHER" id="PTHR31500">
    <property type="entry name" value="AT-HOOK MOTIF NUCLEAR-LOCALIZED PROTEIN 9"/>
    <property type="match status" value="1"/>
</dbReference>
<dbReference type="Gene3D" id="3.30.1330.80">
    <property type="entry name" value="Hypothetical protein, similar to alpha- acetolactate decarboxylase, domain 2"/>
    <property type="match status" value="1"/>
</dbReference>
<keyword evidence="8" id="KW-1185">Reference proteome</keyword>
<dbReference type="GO" id="GO:0005634">
    <property type="term" value="C:nucleus"/>
    <property type="evidence" value="ECO:0007669"/>
    <property type="project" value="UniProtKB-SubCell"/>
</dbReference>
<sequence length="390" mass="39350">MWEPGSMEMEQKGCTDSGSPLGNSESDSPPSSGGGFGGGGGGGVVPEIINMAVNISMEKNGGMMGSPAQAAFVGGGGAISGAVGGGPVGVGGEGGQPAMGGKKRGRPRKYDPDGNLRASYVKSPPPPPPAAAGFSLSTPPSYDFSSGPKRGRGKPSGPGNWQPLGSLGELLSNTAGGDFTPHVLTVYTGEDVAGKILTFAQKGSRGVCVLSANGSVSNVTIRQPGSSGGLLTYEGRFEILTLTGSYTVSDNNGIKSRAGGLSVSLASPDGRVIGGCLAGMLMAASPIQVVIGSFIPNGSQMPNRKQHNVAITSTPFQYAPATVTAAIPISQAAPESNIYQFPVQNSQREADVDHPNSASTDDTSDWNDSGPGSDQRPSPDINISIPADEQ</sequence>
<feature type="region of interest" description="Disordered" evidence="5">
    <location>
        <begin position="346"/>
        <end position="390"/>
    </location>
</feature>
<dbReference type="Proteomes" id="UP001153555">
    <property type="component" value="Unassembled WGS sequence"/>
</dbReference>
<reference evidence="7" key="1">
    <citation type="submission" date="2019-12" db="EMBL/GenBank/DDBJ databases">
        <authorList>
            <person name="Scholes J."/>
        </authorList>
    </citation>
    <scope>NUCLEOTIDE SEQUENCE</scope>
</reference>
<evidence type="ECO:0000313" key="8">
    <source>
        <dbReference type="Proteomes" id="UP001153555"/>
    </source>
</evidence>
<feature type="domain" description="PPC" evidence="6">
    <location>
        <begin position="176"/>
        <end position="315"/>
    </location>
</feature>
<dbReference type="PROSITE" id="PS51742">
    <property type="entry name" value="PPC"/>
    <property type="match status" value="1"/>
</dbReference>
<comment type="subcellular location">
    <subcellularLocation>
        <location evidence="4">Nucleus</location>
    </subcellularLocation>
</comment>
<dbReference type="AlphaFoldDB" id="A0A9N7NI81"/>
<protein>
    <recommendedName>
        <fullName evidence="4">AT-hook motif nuclear-localized protein</fullName>
    </recommendedName>
</protein>
<evidence type="ECO:0000256" key="4">
    <source>
        <dbReference type="RuleBase" id="RU367031"/>
    </source>
</evidence>
<feature type="compositionally biased region" description="Polar residues" evidence="5">
    <location>
        <begin position="14"/>
        <end position="31"/>
    </location>
</feature>
<dbReference type="EMBL" id="CACSLK010027829">
    <property type="protein sequence ID" value="CAA0830389.1"/>
    <property type="molecule type" value="Genomic_DNA"/>
</dbReference>
<keyword evidence="1 4" id="KW-0805">Transcription regulation</keyword>
<dbReference type="CDD" id="cd11378">
    <property type="entry name" value="DUF296"/>
    <property type="match status" value="1"/>
</dbReference>
<keyword evidence="2 4" id="KW-0238">DNA-binding</keyword>
<accession>A0A9N7NI81</accession>
<name>A0A9N7NI81_STRHE</name>
<evidence type="ECO:0000256" key="5">
    <source>
        <dbReference type="SAM" id="MobiDB-lite"/>
    </source>
</evidence>
<dbReference type="PANTHER" id="PTHR31500:SF56">
    <property type="entry name" value="AT-HOOK MOTIF NUCLEAR-LOCALIZED PROTEIN"/>
    <property type="match status" value="1"/>
</dbReference>
<feature type="region of interest" description="Disordered" evidence="5">
    <location>
        <begin position="88"/>
        <end position="168"/>
    </location>
</feature>
<dbReference type="OrthoDB" id="1903967at2759"/>
<comment type="domain">
    <text evidence="4">The PPC domain mediates interactions between AHL proteins.</text>
</comment>
<dbReference type="SUPFAM" id="SSF117856">
    <property type="entry name" value="AF0104/ALDC/Ptd012-like"/>
    <property type="match status" value="1"/>
</dbReference>
<comment type="caution">
    <text evidence="7">The sequence shown here is derived from an EMBL/GenBank/DDBJ whole genome shotgun (WGS) entry which is preliminary data.</text>
</comment>
<organism evidence="7 8">
    <name type="scientific">Striga hermonthica</name>
    <name type="common">Purple witchweed</name>
    <name type="synonym">Buchnera hermonthica</name>
    <dbReference type="NCBI Taxonomy" id="68872"/>
    <lineage>
        <taxon>Eukaryota</taxon>
        <taxon>Viridiplantae</taxon>
        <taxon>Streptophyta</taxon>
        <taxon>Embryophyta</taxon>
        <taxon>Tracheophyta</taxon>
        <taxon>Spermatophyta</taxon>
        <taxon>Magnoliopsida</taxon>
        <taxon>eudicotyledons</taxon>
        <taxon>Gunneridae</taxon>
        <taxon>Pentapetalae</taxon>
        <taxon>asterids</taxon>
        <taxon>lamiids</taxon>
        <taxon>Lamiales</taxon>
        <taxon>Orobanchaceae</taxon>
        <taxon>Buchnereae</taxon>
        <taxon>Striga</taxon>
    </lineage>
</organism>
<feature type="compositionally biased region" description="Polar residues" evidence="5">
    <location>
        <begin position="135"/>
        <end position="144"/>
    </location>
</feature>
<dbReference type="GO" id="GO:0003680">
    <property type="term" value="F:minor groove of adenine-thymine-rich DNA binding"/>
    <property type="evidence" value="ECO:0007669"/>
    <property type="project" value="UniProtKB-UniRule"/>
</dbReference>
<dbReference type="InterPro" id="IPR039605">
    <property type="entry name" value="AHL"/>
</dbReference>